<proteinExistence type="predicted"/>
<dbReference type="Proteomes" id="UP000192707">
    <property type="component" value="Unassembled WGS sequence"/>
</dbReference>
<dbReference type="RefSeq" id="WP_083067238.1">
    <property type="nucleotide sequence ID" value="NZ_MVHG01000125.1"/>
</dbReference>
<organism evidence="1 2">
    <name type="scientific">Mycobacterium arosiense ATCC BAA-1401 = DSM 45069</name>
    <dbReference type="NCBI Taxonomy" id="1265311"/>
    <lineage>
        <taxon>Bacteria</taxon>
        <taxon>Bacillati</taxon>
        <taxon>Actinomycetota</taxon>
        <taxon>Actinomycetes</taxon>
        <taxon>Mycobacteriales</taxon>
        <taxon>Mycobacteriaceae</taxon>
        <taxon>Mycobacterium</taxon>
        <taxon>Mycobacterium avium complex (MAC)</taxon>
    </lineage>
</organism>
<accession>A0A1W9Z6Q7</accession>
<reference evidence="1 2" key="1">
    <citation type="submission" date="2016-12" db="EMBL/GenBank/DDBJ databases">
        <title>The new phylogeny of genus Mycobacterium.</title>
        <authorList>
            <person name="Tortoli E."/>
            <person name="Trovato A."/>
            <person name="Cirillo D.M."/>
        </authorList>
    </citation>
    <scope>NUCLEOTIDE SEQUENCE [LARGE SCALE GENOMIC DNA]</scope>
    <source>
        <strain evidence="1 2">DSM 45069</strain>
    </source>
</reference>
<keyword evidence="2" id="KW-1185">Reference proteome</keyword>
<comment type="caution">
    <text evidence="1">The sequence shown here is derived from an EMBL/GenBank/DDBJ whole genome shotgun (WGS) entry which is preliminary data.</text>
</comment>
<sequence>MPELLEEPGSAGAVVVKGAYAALVRREAQRRTEVDPRLLLSDQTGFYQRKHAAQAEAEFVEMELLAAGKPVTAPAWMFGGNSLTLPAQLRPMFRGEGCVADVFEVRPDDRVRPARKV</sequence>
<evidence type="ECO:0000313" key="1">
    <source>
        <dbReference type="EMBL" id="ORA07762.1"/>
    </source>
</evidence>
<gene>
    <name evidence="1" type="ORF">BST14_26435</name>
</gene>
<protein>
    <submittedName>
        <fullName evidence="1">Transposase</fullName>
    </submittedName>
</protein>
<dbReference type="AlphaFoldDB" id="A0A1W9Z6Q7"/>
<evidence type="ECO:0000313" key="2">
    <source>
        <dbReference type="Proteomes" id="UP000192707"/>
    </source>
</evidence>
<dbReference type="EMBL" id="MVHG01000125">
    <property type="protein sequence ID" value="ORA07762.1"/>
    <property type="molecule type" value="Genomic_DNA"/>
</dbReference>
<name>A0A1W9Z6Q7_MYCAI</name>